<dbReference type="EMBL" id="QZEY01000015">
    <property type="protein sequence ID" value="RJL24480.1"/>
    <property type="molecule type" value="Genomic_DNA"/>
</dbReference>
<feature type="transmembrane region" description="Helical" evidence="1">
    <location>
        <begin position="262"/>
        <end position="281"/>
    </location>
</feature>
<feature type="domain" description="Acyltransferase 3" evidence="2">
    <location>
        <begin position="21"/>
        <end position="355"/>
    </location>
</feature>
<feature type="transmembrane region" description="Helical" evidence="1">
    <location>
        <begin position="167"/>
        <end position="187"/>
    </location>
</feature>
<gene>
    <name evidence="3" type="ORF">D5H75_29625</name>
</gene>
<dbReference type="InterPro" id="IPR002656">
    <property type="entry name" value="Acyl_transf_3_dom"/>
</dbReference>
<protein>
    <submittedName>
        <fullName evidence="3">Acyltransferase</fullName>
    </submittedName>
</protein>
<feature type="transmembrane region" description="Helical" evidence="1">
    <location>
        <begin position="343"/>
        <end position="362"/>
    </location>
</feature>
<dbReference type="GO" id="GO:0016747">
    <property type="term" value="F:acyltransferase activity, transferring groups other than amino-acyl groups"/>
    <property type="evidence" value="ECO:0007669"/>
    <property type="project" value="InterPro"/>
</dbReference>
<dbReference type="Pfam" id="PF01757">
    <property type="entry name" value="Acyl_transf_3"/>
    <property type="match status" value="1"/>
</dbReference>
<dbReference type="OrthoDB" id="8206682at2"/>
<sequence length="461" mass="47852">MTTALLSPSSTPVRAPVSRDRFIDALRVFGMALVVVQHWTMPVLTYDGTRLSAGNAFSTPGAWLITWISQVMPLVFFAGGAANAMSWGSGRSAAPGWIASRLRRLAWPVLPLAALWLPLPHLALELGLPAQPVQFASGLVGQLLWFLAVYLIAVVSTPLMARLHDRFGLAVPLVLALCAPLVDVVRFTGFEQAGYLNVVFVWLAVHQLGFLYRDGRLDRFTGRAGLPVAVAGFGVVAALVALGPYPASMIGMPGAAVSNMSPPTACMFALSVGQLALALALRPAIVRLSERPAVGALLDAAAPRMMTIYLWHMTALVLVAAVAVVGIGLVTPAPFGAVWWADLPVWLGVLALVLGVLLRAFARFENPPRAAGVPSARAVAAATVLIGGALLCLTVTGFRPGATPMLAVGALLAGLWLAGGRRPAPAPAAPAPAVPVPAVPVPAPAVPASAPAVPAPVLLKR</sequence>
<organism evidence="3 4">
    <name type="scientific">Bailinhaonella thermotolerans</name>
    <dbReference type="NCBI Taxonomy" id="1070861"/>
    <lineage>
        <taxon>Bacteria</taxon>
        <taxon>Bacillati</taxon>
        <taxon>Actinomycetota</taxon>
        <taxon>Actinomycetes</taxon>
        <taxon>Streptosporangiales</taxon>
        <taxon>Streptosporangiaceae</taxon>
        <taxon>Bailinhaonella</taxon>
    </lineage>
</organism>
<reference evidence="3 4" key="1">
    <citation type="submission" date="2018-09" db="EMBL/GenBank/DDBJ databases">
        <title>YIM 75507 draft genome.</title>
        <authorList>
            <person name="Tang S."/>
            <person name="Feng Y."/>
        </authorList>
    </citation>
    <scope>NUCLEOTIDE SEQUENCE [LARGE SCALE GENOMIC DNA]</scope>
    <source>
        <strain evidence="3 4">YIM 75507</strain>
    </source>
</reference>
<keyword evidence="1" id="KW-1133">Transmembrane helix</keyword>
<evidence type="ECO:0000256" key="1">
    <source>
        <dbReference type="SAM" id="Phobius"/>
    </source>
</evidence>
<evidence type="ECO:0000313" key="3">
    <source>
        <dbReference type="EMBL" id="RJL24480.1"/>
    </source>
</evidence>
<feature type="transmembrane region" description="Helical" evidence="1">
    <location>
        <begin position="61"/>
        <end position="84"/>
    </location>
</feature>
<dbReference type="AlphaFoldDB" id="A0A3A4AEL7"/>
<keyword evidence="3" id="KW-0808">Transferase</keyword>
<keyword evidence="1" id="KW-0472">Membrane</keyword>
<evidence type="ECO:0000259" key="2">
    <source>
        <dbReference type="Pfam" id="PF01757"/>
    </source>
</evidence>
<dbReference type="Proteomes" id="UP000265768">
    <property type="component" value="Unassembled WGS sequence"/>
</dbReference>
<keyword evidence="3" id="KW-0012">Acyltransferase</keyword>
<dbReference type="RefSeq" id="WP_119929856.1">
    <property type="nucleotide sequence ID" value="NZ_QZEY01000015.1"/>
</dbReference>
<feature type="transmembrane region" description="Helical" evidence="1">
    <location>
        <begin position="135"/>
        <end position="155"/>
    </location>
</feature>
<proteinExistence type="predicted"/>
<feature type="transmembrane region" description="Helical" evidence="1">
    <location>
        <begin position="308"/>
        <end position="331"/>
    </location>
</feature>
<keyword evidence="4" id="KW-1185">Reference proteome</keyword>
<accession>A0A3A4AEL7</accession>
<keyword evidence="1" id="KW-0812">Transmembrane</keyword>
<feature type="transmembrane region" description="Helical" evidence="1">
    <location>
        <begin position="105"/>
        <end position="123"/>
    </location>
</feature>
<feature type="transmembrane region" description="Helical" evidence="1">
    <location>
        <begin position="402"/>
        <end position="419"/>
    </location>
</feature>
<feature type="transmembrane region" description="Helical" evidence="1">
    <location>
        <begin position="193"/>
        <end position="212"/>
    </location>
</feature>
<feature type="transmembrane region" description="Helical" evidence="1">
    <location>
        <begin position="224"/>
        <end position="242"/>
    </location>
</feature>
<comment type="caution">
    <text evidence="3">The sequence shown here is derived from an EMBL/GenBank/DDBJ whole genome shotgun (WGS) entry which is preliminary data.</text>
</comment>
<feature type="transmembrane region" description="Helical" evidence="1">
    <location>
        <begin position="374"/>
        <end position="396"/>
    </location>
</feature>
<name>A0A3A4AEL7_9ACTN</name>
<evidence type="ECO:0000313" key="4">
    <source>
        <dbReference type="Proteomes" id="UP000265768"/>
    </source>
</evidence>